<dbReference type="InterPro" id="IPR006680">
    <property type="entry name" value="Amidohydro-rel"/>
</dbReference>
<dbReference type="InterPro" id="IPR032466">
    <property type="entry name" value="Metal_Hydrolase"/>
</dbReference>
<evidence type="ECO:0000259" key="1">
    <source>
        <dbReference type="Pfam" id="PF01979"/>
    </source>
</evidence>
<proteinExistence type="predicted"/>
<dbReference type="Pfam" id="PF01979">
    <property type="entry name" value="Amidohydro_1"/>
    <property type="match status" value="1"/>
</dbReference>
<gene>
    <name evidence="2" type="ORF">GF1_12280</name>
</gene>
<name>A0A915U1L2_9BACT</name>
<dbReference type="InterPro" id="IPR011059">
    <property type="entry name" value="Metal-dep_hydrolase_composite"/>
</dbReference>
<dbReference type="GO" id="GO:0016810">
    <property type="term" value="F:hydrolase activity, acting on carbon-nitrogen (but not peptide) bonds"/>
    <property type="evidence" value="ECO:0007669"/>
    <property type="project" value="InterPro"/>
</dbReference>
<feature type="domain" description="Amidohydrolase-related" evidence="1">
    <location>
        <begin position="197"/>
        <end position="364"/>
    </location>
</feature>
<dbReference type="Proteomes" id="UP001063350">
    <property type="component" value="Chromosome"/>
</dbReference>
<dbReference type="SUPFAM" id="SSF51556">
    <property type="entry name" value="Metallo-dependent hydrolases"/>
    <property type="match status" value="1"/>
</dbReference>
<dbReference type="KEGG" id="ddu:GF1_12280"/>
<evidence type="ECO:0000313" key="3">
    <source>
        <dbReference type="Proteomes" id="UP001063350"/>
    </source>
</evidence>
<dbReference type="RefSeq" id="WP_267928750.1">
    <property type="nucleotide sequence ID" value="NZ_AP024233.1"/>
</dbReference>
<sequence>MGGTRFIVAGSFIDGSGADVRRNVFLAVKDGIITAMGSAADLPRNDGAAIDDFTHCTILPALVDCSVSLSQSPSVDRMVRLSIEEAGFAKKAAMVEQHIRYCHAHGVLGVADSDDITDLVARSQERMTQGIIINLRTCGRLCRSWQDVAAGYPAGADYLKIGYSGNIEDEGAPHPRLDHEDLCRILQHRGGKKAIVVANGPQQVEEALEAGCDAIEQGYLMGEDNLRKMAEKNVLWIPSVLRAKNALDGAGTGGDVCCRFSQRYVAPGKSDPGAEAFWKKMLAGQLTQLRSARKLGVTTAVGTGAGSVGILHGESMVEEMKLFIKAGYSLAETIRCASENGARFFGMEKLGTLTVGRRATFLIARGTVKQLPRKLSYLEGIYIDGEPSATYQKNPVKPA</sequence>
<dbReference type="PANTHER" id="PTHR43135:SF3">
    <property type="entry name" value="ALPHA-D-RIBOSE 1-METHYLPHOSPHONATE 5-TRIPHOSPHATE DIPHOSPHATASE"/>
    <property type="match status" value="1"/>
</dbReference>
<dbReference type="Gene3D" id="2.30.40.10">
    <property type="entry name" value="Urease, subunit C, domain 1"/>
    <property type="match status" value="1"/>
</dbReference>
<reference evidence="2" key="1">
    <citation type="submission" date="2020-12" db="EMBL/GenBank/DDBJ databases">
        <title>Desulfobium dissulfuricans gen. nov., sp. nov., a novel mesophilic, sulfate-reducing bacterium isolated from a deep-sea hydrothermal vent.</title>
        <authorList>
            <person name="Hashimoto Y."/>
            <person name="Tame A."/>
            <person name="Sawayama S."/>
            <person name="Miyazaki J."/>
            <person name="Takai K."/>
            <person name="Nakagawa S."/>
        </authorList>
    </citation>
    <scope>NUCLEOTIDE SEQUENCE</scope>
    <source>
        <strain evidence="2">GF1</strain>
    </source>
</reference>
<protein>
    <recommendedName>
        <fullName evidence="1">Amidohydrolase-related domain-containing protein</fullName>
    </recommendedName>
</protein>
<evidence type="ECO:0000313" key="2">
    <source>
        <dbReference type="EMBL" id="BCO08852.1"/>
    </source>
</evidence>
<accession>A0A915U1L2</accession>
<organism evidence="2 3">
    <name type="scientific">Desulfolithobacter dissulfuricans</name>
    <dbReference type="NCBI Taxonomy" id="2795293"/>
    <lineage>
        <taxon>Bacteria</taxon>
        <taxon>Pseudomonadati</taxon>
        <taxon>Thermodesulfobacteriota</taxon>
        <taxon>Desulfobulbia</taxon>
        <taxon>Desulfobulbales</taxon>
        <taxon>Desulfobulbaceae</taxon>
        <taxon>Desulfolithobacter</taxon>
    </lineage>
</organism>
<keyword evidence="3" id="KW-1185">Reference proteome</keyword>
<dbReference type="InterPro" id="IPR051781">
    <property type="entry name" value="Metallo-dep_Hydrolase"/>
</dbReference>
<dbReference type="SUPFAM" id="SSF51338">
    <property type="entry name" value="Composite domain of metallo-dependent hydrolases"/>
    <property type="match status" value="1"/>
</dbReference>
<dbReference type="PANTHER" id="PTHR43135">
    <property type="entry name" value="ALPHA-D-RIBOSE 1-METHYLPHOSPHONATE 5-TRIPHOSPHATE DIPHOSPHATASE"/>
    <property type="match status" value="1"/>
</dbReference>
<dbReference type="EMBL" id="AP024233">
    <property type="protein sequence ID" value="BCO08852.1"/>
    <property type="molecule type" value="Genomic_DNA"/>
</dbReference>
<dbReference type="AlphaFoldDB" id="A0A915U1L2"/>
<dbReference type="Gene3D" id="3.20.20.140">
    <property type="entry name" value="Metal-dependent hydrolases"/>
    <property type="match status" value="1"/>
</dbReference>